<sequence>MKLFNIVAVSLTEHTLGNHFWTDSIVTLIDFPHAGFR</sequence>
<evidence type="ECO:0000313" key="1">
    <source>
        <dbReference type="EMBL" id="OYR11793.1"/>
    </source>
</evidence>
<dbReference type="AlphaFoldDB" id="A0A256FAJ3"/>
<proteinExistence type="predicted"/>
<reference evidence="1 2" key="1">
    <citation type="submission" date="2017-07" db="EMBL/GenBank/DDBJ databases">
        <title>Phylogenetic study on the rhizospheric bacterium Ochrobactrum sp. A44.</title>
        <authorList>
            <person name="Krzyzanowska D.M."/>
            <person name="Ossowicki A."/>
            <person name="Rajewska M."/>
            <person name="Maciag T."/>
            <person name="Kaczynski Z."/>
            <person name="Czerwicka M."/>
            <person name="Jafra S."/>
        </authorList>
    </citation>
    <scope>NUCLEOTIDE SEQUENCE [LARGE SCALE GENOMIC DNA]</scope>
    <source>
        <strain evidence="1 2">PR17</strain>
    </source>
</reference>
<protein>
    <submittedName>
        <fullName evidence="1">Uncharacterized protein</fullName>
    </submittedName>
</protein>
<name>A0A256FAJ3_9HYPH</name>
<comment type="caution">
    <text evidence="1">The sequence shown here is derived from an EMBL/GenBank/DDBJ whole genome shotgun (WGS) entry which is preliminary data.</text>
</comment>
<evidence type="ECO:0000313" key="2">
    <source>
        <dbReference type="Proteomes" id="UP000216345"/>
    </source>
</evidence>
<organism evidence="1 2">
    <name type="scientific">Brucella rhizosphaerae</name>
    <dbReference type="NCBI Taxonomy" id="571254"/>
    <lineage>
        <taxon>Bacteria</taxon>
        <taxon>Pseudomonadati</taxon>
        <taxon>Pseudomonadota</taxon>
        <taxon>Alphaproteobacteria</taxon>
        <taxon>Hyphomicrobiales</taxon>
        <taxon>Brucellaceae</taxon>
        <taxon>Brucella/Ochrobactrum group</taxon>
        <taxon>Brucella</taxon>
    </lineage>
</organism>
<accession>A0A256FAJ3</accession>
<keyword evidence="2" id="KW-1185">Reference proteome</keyword>
<dbReference type="EMBL" id="NNRK01000031">
    <property type="protein sequence ID" value="OYR11793.1"/>
    <property type="molecule type" value="Genomic_DNA"/>
</dbReference>
<dbReference type="Proteomes" id="UP000216345">
    <property type="component" value="Unassembled WGS sequence"/>
</dbReference>
<gene>
    <name evidence="1" type="ORF">CEV32_1326</name>
</gene>